<dbReference type="Proteomes" id="UP001519272">
    <property type="component" value="Unassembled WGS sequence"/>
</dbReference>
<gene>
    <name evidence="1" type="ORF">J2Z32_000945</name>
</gene>
<reference evidence="1 2" key="1">
    <citation type="submission" date="2021-03" db="EMBL/GenBank/DDBJ databases">
        <title>Genomic Encyclopedia of Type Strains, Phase IV (KMG-IV): sequencing the most valuable type-strain genomes for metagenomic binning, comparative biology and taxonomic classification.</title>
        <authorList>
            <person name="Goeker M."/>
        </authorList>
    </citation>
    <scope>NUCLEOTIDE SEQUENCE [LARGE SCALE GENOMIC DNA]</scope>
    <source>
        <strain evidence="1 2">DSM 14349</strain>
    </source>
</reference>
<proteinExistence type="predicted"/>
<organism evidence="1 2">
    <name type="scientific">Paenibacillus turicensis</name>
    <dbReference type="NCBI Taxonomy" id="160487"/>
    <lineage>
        <taxon>Bacteria</taxon>
        <taxon>Bacillati</taxon>
        <taxon>Bacillota</taxon>
        <taxon>Bacilli</taxon>
        <taxon>Bacillales</taxon>
        <taxon>Paenibacillaceae</taxon>
        <taxon>Paenibacillus</taxon>
    </lineage>
</organism>
<evidence type="ECO:0000313" key="2">
    <source>
        <dbReference type="Proteomes" id="UP001519272"/>
    </source>
</evidence>
<evidence type="ECO:0000313" key="1">
    <source>
        <dbReference type="EMBL" id="MBP1904328.1"/>
    </source>
</evidence>
<comment type="caution">
    <text evidence="1">The sequence shown here is derived from an EMBL/GenBank/DDBJ whole genome shotgun (WGS) entry which is preliminary data.</text>
</comment>
<protein>
    <submittedName>
        <fullName evidence="1">Uncharacterized protein</fullName>
    </submittedName>
</protein>
<keyword evidence="2" id="KW-1185">Reference proteome</keyword>
<name>A0ABS4FP17_9BACL</name>
<sequence length="29" mass="3658">MKWQPWSMNEREKRISYYEANQVGWNRGI</sequence>
<accession>A0ABS4FP17</accession>
<dbReference type="EMBL" id="JAGGKG010000003">
    <property type="protein sequence ID" value="MBP1904328.1"/>
    <property type="molecule type" value="Genomic_DNA"/>
</dbReference>